<evidence type="ECO:0000256" key="3">
    <source>
        <dbReference type="ARBA" id="ARBA00023140"/>
    </source>
</evidence>
<dbReference type="GO" id="GO:0004467">
    <property type="term" value="F:long-chain fatty acid-CoA ligase activity"/>
    <property type="evidence" value="ECO:0007669"/>
    <property type="project" value="TreeGrafter"/>
</dbReference>
<comment type="similarity">
    <text evidence="2">Belongs to the ATP-dependent AMP-binding enzyme family.</text>
</comment>
<feature type="domain" description="AMP-binding enzyme C-terminal" evidence="5">
    <location>
        <begin position="491"/>
        <end position="566"/>
    </location>
</feature>
<evidence type="ECO:0000313" key="6">
    <source>
        <dbReference type="EMBL" id="KAK3856928.1"/>
    </source>
</evidence>
<dbReference type="Gene3D" id="3.30.300.30">
    <property type="match status" value="1"/>
</dbReference>
<keyword evidence="3" id="KW-0576">Peroxisome</keyword>
<dbReference type="EMBL" id="JAWQEG010005748">
    <property type="protein sequence ID" value="KAK3856928.1"/>
    <property type="molecule type" value="Genomic_DNA"/>
</dbReference>
<evidence type="ECO:0000259" key="5">
    <source>
        <dbReference type="Pfam" id="PF13193"/>
    </source>
</evidence>
<dbReference type="InterPro" id="IPR042099">
    <property type="entry name" value="ANL_N_sf"/>
</dbReference>
<organism evidence="6 7">
    <name type="scientific">Petrolisthes cinctipes</name>
    <name type="common">Flat porcelain crab</name>
    <dbReference type="NCBI Taxonomy" id="88211"/>
    <lineage>
        <taxon>Eukaryota</taxon>
        <taxon>Metazoa</taxon>
        <taxon>Ecdysozoa</taxon>
        <taxon>Arthropoda</taxon>
        <taxon>Crustacea</taxon>
        <taxon>Multicrustacea</taxon>
        <taxon>Malacostraca</taxon>
        <taxon>Eumalacostraca</taxon>
        <taxon>Eucarida</taxon>
        <taxon>Decapoda</taxon>
        <taxon>Pleocyemata</taxon>
        <taxon>Anomura</taxon>
        <taxon>Galatheoidea</taxon>
        <taxon>Porcellanidae</taxon>
        <taxon>Petrolisthes</taxon>
    </lineage>
</organism>
<keyword evidence="7" id="KW-1185">Reference proteome</keyword>
<dbReference type="SUPFAM" id="SSF56801">
    <property type="entry name" value="Acetyl-CoA synthetase-like"/>
    <property type="match status" value="1"/>
</dbReference>
<reference evidence="6" key="1">
    <citation type="submission" date="2023-10" db="EMBL/GenBank/DDBJ databases">
        <title>Genome assemblies of two species of porcelain crab, Petrolisthes cinctipes and Petrolisthes manimaculis (Anomura: Porcellanidae).</title>
        <authorList>
            <person name="Angst P."/>
        </authorList>
    </citation>
    <scope>NUCLEOTIDE SEQUENCE</scope>
    <source>
        <strain evidence="6">PB745_01</strain>
        <tissue evidence="6">Gill</tissue>
    </source>
</reference>
<dbReference type="PANTHER" id="PTHR24096:SF422">
    <property type="entry name" value="BCDNA.GH02901"/>
    <property type="match status" value="1"/>
</dbReference>
<dbReference type="InterPro" id="IPR000873">
    <property type="entry name" value="AMP-dep_synth/lig_dom"/>
</dbReference>
<evidence type="ECO:0000259" key="4">
    <source>
        <dbReference type="Pfam" id="PF00501"/>
    </source>
</evidence>
<dbReference type="AlphaFoldDB" id="A0AAE1BU08"/>
<dbReference type="InterPro" id="IPR020845">
    <property type="entry name" value="AMP-binding_CS"/>
</dbReference>
<dbReference type="Gene3D" id="3.40.50.12780">
    <property type="entry name" value="N-terminal domain of ligase-like"/>
    <property type="match status" value="1"/>
</dbReference>
<comment type="subcellular location">
    <subcellularLocation>
        <location evidence="1">Peroxisome</location>
    </subcellularLocation>
</comment>
<dbReference type="Pfam" id="PF13193">
    <property type="entry name" value="AMP-binding_C"/>
    <property type="match status" value="1"/>
</dbReference>
<name>A0AAE1BU08_PETCI</name>
<dbReference type="PANTHER" id="PTHR24096">
    <property type="entry name" value="LONG-CHAIN-FATTY-ACID--COA LIGASE"/>
    <property type="match status" value="1"/>
</dbReference>
<dbReference type="InterPro" id="IPR045851">
    <property type="entry name" value="AMP-bd_C_sf"/>
</dbReference>
<sequence length="580" mass="63673">MTSLVPLGLRRSLGVTRFGSLFTKYHPFQQSHLLLSPSNHITTHSEEQNVLCGPPPISAMPQEDLHHLIFSRAVKWSHMDCFECSVSGKKYTYGEVMDRALRWGGILSRVAASSSRDVKKVGFFCTNAPEFPIILLGSLAYGSCFVTFSSNYTVDEVARQITDSEVDVFVTDSGLEKVLEDALNKTGKKLPVFVNGNSAYGHPNLCQLIEDPARPFIDPVKVPVESAATILYSSGTTGKPKGVVMSHKAFTANLASFTHPDFYDIPPYSGGQQDVVLGVLPFYHIYGLYVTSLLNLYNGVKIVSFPSFQPEDFLRVLRDQQVRVLHLVPPMLNFLVKSPIVTSRDLASVEGVMVAAAPVPISSAKRFKEKAPKKVKFQEGFGMTETLGTHMTPLNDERLGYCGKTVVGVKAKVVNEAGEALPEGERGELCLKTPSLMTSYYNNPETTKDSIDGDGWFHTGDVAIHQDGFFSIVDRIKELIKVKGLQVSPSELEDLLLKHPGVGEVGVVGVADERSGELPRAYVVKKDKSTTEEDLHQFLSSKVSGYKQLKGGIRFMDGLPKNATGKLLRKDLKEIAAKDP</sequence>
<comment type="caution">
    <text evidence="6">The sequence shown here is derived from an EMBL/GenBank/DDBJ whole genome shotgun (WGS) entry which is preliminary data.</text>
</comment>
<dbReference type="Pfam" id="PF00501">
    <property type="entry name" value="AMP-binding"/>
    <property type="match status" value="1"/>
</dbReference>
<gene>
    <name evidence="6" type="ORF">Pcinc_036792</name>
</gene>
<evidence type="ECO:0000313" key="7">
    <source>
        <dbReference type="Proteomes" id="UP001286313"/>
    </source>
</evidence>
<dbReference type="PROSITE" id="PS00455">
    <property type="entry name" value="AMP_BINDING"/>
    <property type="match status" value="1"/>
</dbReference>
<dbReference type="FunFam" id="3.30.300.30:FF:000007">
    <property type="entry name" value="4-coumarate--CoA ligase 2"/>
    <property type="match status" value="1"/>
</dbReference>
<evidence type="ECO:0008006" key="8">
    <source>
        <dbReference type="Google" id="ProtNLM"/>
    </source>
</evidence>
<feature type="domain" description="AMP-dependent synthetase/ligase" evidence="4">
    <location>
        <begin position="86"/>
        <end position="441"/>
    </location>
</feature>
<accession>A0AAE1BU08</accession>
<proteinExistence type="inferred from homology"/>
<evidence type="ECO:0000256" key="1">
    <source>
        <dbReference type="ARBA" id="ARBA00004275"/>
    </source>
</evidence>
<protein>
    <recommendedName>
        <fullName evidence="8">4-coumarate--CoA ligase</fullName>
    </recommendedName>
</protein>
<dbReference type="Proteomes" id="UP001286313">
    <property type="component" value="Unassembled WGS sequence"/>
</dbReference>
<dbReference type="GO" id="GO:0005777">
    <property type="term" value="C:peroxisome"/>
    <property type="evidence" value="ECO:0007669"/>
    <property type="project" value="UniProtKB-SubCell"/>
</dbReference>
<evidence type="ECO:0000256" key="2">
    <source>
        <dbReference type="ARBA" id="ARBA00006432"/>
    </source>
</evidence>
<dbReference type="InterPro" id="IPR025110">
    <property type="entry name" value="AMP-bd_C"/>
</dbReference>
<dbReference type="GO" id="GO:0046949">
    <property type="term" value="P:fatty-acyl-CoA biosynthetic process"/>
    <property type="evidence" value="ECO:0007669"/>
    <property type="project" value="TreeGrafter"/>
</dbReference>